<dbReference type="SUPFAM" id="SSF52317">
    <property type="entry name" value="Class I glutamine amidotransferase-like"/>
    <property type="match status" value="1"/>
</dbReference>
<evidence type="ECO:0000313" key="14">
    <source>
        <dbReference type="EMBL" id="KAG0144037.1"/>
    </source>
</evidence>
<evidence type="ECO:0000256" key="3">
    <source>
        <dbReference type="ARBA" id="ARBA00005970"/>
    </source>
</evidence>
<dbReference type="Pfam" id="PF04715">
    <property type="entry name" value="Anth_synt_I_N"/>
    <property type="match status" value="1"/>
</dbReference>
<dbReference type="InterPro" id="IPR015890">
    <property type="entry name" value="Chorismate_C"/>
</dbReference>
<dbReference type="AlphaFoldDB" id="A0A9P6T9B9"/>
<dbReference type="Proteomes" id="UP000886653">
    <property type="component" value="Unassembled WGS sequence"/>
</dbReference>
<feature type="domain" description="Glutamine amidotransferase" evidence="11">
    <location>
        <begin position="122"/>
        <end position="242"/>
    </location>
</feature>
<accession>A0A9P6T9B9</accession>
<dbReference type="GO" id="GO:0005737">
    <property type="term" value="C:cytoplasm"/>
    <property type="evidence" value="ECO:0007669"/>
    <property type="project" value="TreeGrafter"/>
</dbReference>
<dbReference type="InterPro" id="IPR005801">
    <property type="entry name" value="ADC_synthase"/>
</dbReference>
<dbReference type="GO" id="GO:0000162">
    <property type="term" value="P:L-tryptophan biosynthetic process"/>
    <property type="evidence" value="ECO:0007669"/>
    <property type="project" value="TreeGrafter"/>
</dbReference>
<dbReference type="InterPro" id="IPR019999">
    <property type="entry name" value="Anth_synth_I-like"/>
</dbReference>
<evidence type="ECO:0000256" key="2">
    <source>
        <dbReference type="ARBA" id="ARBA00005009"/>
    </source>
</evidence>
<feature type="compositionally biased region" description="Basic and acidic residues" evidence="10">
    <location>
        <begin position="84"/>
        <end position="98"/>
    </location>
</feature>
<protein>
    <recommendedName>
        <fullName evidence="4">aminodeoxychorismate synthase</fullName>
        <ecNumber evidence="4">2.6.1.85</ecNumber>
    </recommendedName>
    <alternativeName>
        <fullName evidence="8">Para-aminobenzoate synthase</fullName>
    </alternativeName>
    <alternativeName>
        <fullName evidence="9">p-aminobenzoic acid synthase</fullName>
    </alternativeName>
</protein>
<keyword evidence="15" id="KW-1185">Reference proteome</keyword>
<dbReference type="EC" id="2.6.1.85" evidence="4"/>
<evidence type="ECO:0000259" key="11">
    <source>
        <dbReference type="Pfam" id="PF00117"/>
    </source>
</evidence>
<evidence type="ECO:0000256" key="9">
    <source>
        <dbReference type="ARBA" id="ARBA00031904"/>
    </source>
</evidence>
<feature type="domain" description="Anthranilate synthase component I N-terminal" evidence="13">
    <location>
        <begin position="324"/>
        <end position="457"/>
    </location>
</feature>
<dbReference type="PRINTS" id="PR00095">
    <property type="entry name" value="ANTSNTHASEI"/>
</dbReference>
<dbReference type="SUPFAM" id="SSF56322">
    <property type="entry name" value="ADC synthase"/>
    <property type="match status" value="1"/>
</dbReference>
<dbReference type="Gene3D" id="3.60.120.10">
    <property type="entry name" value="Anthranilate synthase"/>
    <property type="match status" value="1"/>
</dbReference>
<dbReference type="OrthoDB" id="2502349at2759"/>
<evidence type="ECO:0000313" key="15">
    <source>
        <dbReference type="Proteomes" id="UP000886653"/>
    </source>
</evidence>
<dbReference type="Pfam" id="PF00425">
    <property type="entry name" value="Chorismate_bind"/>
    <property type="match status" value="1"/>
</dbReference>
<evidence type="ECO:0000259" key="13">
    <source>
        <dbReference type="Pfam" id="PF04715"/>
    </source>
</evidence>
<dbReference type="CDD" id="cd01743">
    <property type="entry name" value="GATase1_Anthranilate_Synthase"/>
    <property type="match status" value="1"/>
</dbReference>
<evidence type="ECO:0000256" key="7">
    <source>
        <dbReference type="ARBA" id="ARBA00022962"/>
    </source>
</evidence>
<keyword evidence="6" id="KW-0289">Folate biosynthesis</keyword>
<dbReference type="EMBL" id="MU167304">
    <property type="protein sequence ID" value="KAG0144037.1"/>
    <property type="molecule type" value="Genomic_DNA"/>
</dbReference>
<name>A0A9P6T9B9_9BASI</name>
<evidence type="ECO:0000256" key="5">
    <source>
        <dbReference type="ARBA" id="ARBA00022679"/>
    </source>
</evidence>
<evidence type="ECO:0000259" key="12">
    <source>
        <dbReference type="Pfam" id="PF00425"/>
    </source>
</evidence>
<dbReference type="PANTHER" id="PTHR11236">
    <property type="entry name" value="AMINOBENZOATE/ANTHRANILATE SYNTHASE"/>
    <property type="match status" value="1"/>
</dbReference>
<dbReference type="Gene3D" id="3.40.50.880">
    <property type="match status" value="1"/>
</dbReference>
<evidence type="ECO:0000256" key="8">
    <source>
        <dbReference type="ARBA" id="ARBA00031329"/>
    </source>
</evidence>
<evidence type="ECO:0000256" key="4">
    <source>
        <dbReference type="ARBA" id="ARBA00013139"/>
    </source>
</evidence>
<evidence type="ECO:0000256" key="6">
    <source>
        <dbReference type="ARBA" id="ARBA00022909"/>
    </source>
</evidence>
<dbReference type="GO" id="GO:0046820">
    <property type="term" value="F:4-amino-4-deoxychorismate synthase activity"/>
    <property type="evidence" value="ECO:0007669"/>
    <property type="project" value="UniProtKB-EC"/>
</dbReference>
<sequence>MSNPVQLPRLLILDADDSYTNNILSLILSLYPSDSPQRASFENRVVVIRAGNHDWQTLTTDIVPHFAGLILGPGPGRPALPAGARDDGHGPHPTEGAKKVHPSTIFTRLFSAQPLPALDGRILPTLGICLGHQALGCAFGANIYPAPRVNHGQLCELELVPDMASSSILEGLHPGTRVVRYNSLVVDPAGISSELNVTAWARDGECRSVMGLSHRSLPFHGVQFHPESVCSTGGSQILRSFLTLVADSSRSAQPDVFTDLPPSILRLSSLPNRFNRPSNPHPQHHSLGSTQRPLFQLRTHQLGPACPSPQQLFQRLVLHVSPLGELWLDSADHPTARDERYSHLASPDLLLAYFATTRTLSTTNSALQKNRQIIDQPGLWQWLRTVQQGLEEVTELEPVSVRPPVGFVGYIGYELLSESLVGHRVGCRGLEEKEGVPDAELSFVNTAFTFDHQSRTWWAAALVRTDESQEFGCVSGFPIGLDTAEYTRWRASLDVEFLNWATSKESVTKQPSLVLRPRCVVSENDYLDAIDEAQQQILAGESYELCLTTKFITELPPRPTSGSLAGTEPKAEIRGHYGMYLSLREKNAAPYAAYVHFPTYDTTLLCSSPERFMRVSAKGWVDMKPIKGTARRVLDDPKADAMVAEALRTNAKERAENLMITDLIRHDLMAICEPSSVGVSKLIEIESVATVHSLVSTVVGRLRDDLNAVDALAGTFPPGSMTGAPKLSSVEILDRLEASRPRGVYSGILGFFALDGSAHFNVVIRTALIRNRRFEIGGGGAITALSNRDEEWAEVWTKVEAVMKSFSANG</sequence>
<evidence type="ECO:0000256" key="1">
    <source>
        <dbReference type="ARBA" id="ARBA00001000"/>
    </source>
</evidence>
<dbReference type="Pfam" id="PF00117">
    <property type="entry name" value="GATase"/>
    <property type="match status" value="1"/>
</dbReference>
<dbReference type="GO" id="GO:0046656">
    <property type="term" value="P:folic acid biosynthetic process"/>
    <property type="evidence" value="ECO:0007669"/>
    <property type="project" value="UniProtKB-KW"/>
</dbReference>
<organism evidence="14 15">
    <name type="scientific">Cronartium quercuum f. sp. fusiforme G11</name>
    <dbReference type="NCBI Taxonomy" id="708437"/>
    <lineage>
        <taxon>Eukaryota</taxon>
        <taxon>Fungi</taxon>
        <taxon>Dikarya</taxon>
        <taxon>Basidiomycota</taxon>
        <taxon>Pucciniomycotina</taxon>
        <taxon>Pucciniomycetes</taxon>
        <taxon>Pucciniales</taxon>
        <taxon>Coleosporiaceae</taxon>
        <taxon>Cronartium</taxon>
    </lineage>
</organism>
<feature type="region of interest" description="Disordered" evidence="10">
    <location>
        <begin position="77"/>
        <end position="99"/>
    </location>
</feature>
<comment type="similarity">
    <text evidence="3">In the C-terminal section; belongs to the anthranilate synthase component I family.</text>
</comment>
<comment type="pathway">
    <text evidence="2">Cofactor biosynthesis; tetrahydrofolate biosynthesis; 4-aminobenzoate from chorismate: step 1/2.</text>
</comment>
<dbReference type="GO" id="GO:0008153">
    <property type="term" value="P:4-aminobenzoate biosynthetic process"/>
    <property type="evidence" value="ECO:0007669"/>
    <property type="project" value="TreeGrafter"/>
</dbReference>
<evidence type="ECO:0000256" key="10">
    <source>
        <dbReference type="SAM" id="MobiDB-lite"/>
    </source>
</evidence>
<dbReference type="PANTHER" id="PTHR11236:SF18">
    <property type="entry name" value="AMINODEOXYCHORISMATE SYNTHASE"/>
    <property type="match status" value="1"/>
</dbReference>
<dbReference type="InterPro" id="IPR006221">
    <property type="entry name" value="TrpG/PapA_dom"/>
</dbReference>
<proteinExistence type="inferred from homology"/>
<keyword evidence="7" id="KW-0315">Glutamine amidotransferase</keyword>
<comment type="catalytic activity">
    <reaction evidence="1">
        <text>chorismate + L-glutamine = 4-amino-4-deoxychorismate + L-glutamate</text>
        <dbReference type="Rhea" id="RHEA:11672"/>
        <dbReference type="ChEBI" id="CHEBI:29748"/>
        <dbReference type="ChEBI" id="CHEBI:29985"/>
        <dbReference type="ChEBI" id="CHEBI:58359"/>
        <dbReference type="ChEBI" id="CHEBI:58406"/>
        <dbReference type="EC" id="2.6.1.85"/>
    </reaction>
</comment>
<dbReference type="InterPro" id="IPR029062">
    <property type="entry name" value="Class_I_gatase-like"/>
</dbReference>
<dbReference type="InterPro" id="IPR006805">
    <property type="entry name" value="Anth_synth_I_N"/>
</dbReference>
<feature type="domain" description="Chorismate-utilising enzyme C-terminal" evidence="12">
    <location>
        <begin position="523"/>
        <end position="798"/>
    </location>
</feature>
<dbReference type="PROSITE" id="PS51273">
    <property type="entry name" value="GATASE_TYPE_1"/>
    <property type="match status" value="1"/>
</dbReference>
<gene>
    <name evidence="14" type="ORF">CROQUDRAFT_95538</name>
</gene>
<reference evidence="14" key="1">
    <citation type="submission" date="2013-11" db="EMBL/GenBank/DDBJ databases">
        <title>Genome sequence of the fusiform rust pathogen reveals effectors for host alternation and coevolution with pine.</title>
        <authorList>
            <consortium name="DOE Joint Genome Institute"/>
            <person name="Smith K."/>
            <person name="Pendleton A."/>
            <person name="Kubisiak T."/>
            <person name="Anderson C."/>
            <person name="Salamov A."/>
            <person name="Aerts A."/>
            <person name="Riley R."/>
            <person name="Clum A."/>
            <person name="Lindquist E."/>
            <person name="Ence D."/>
            <person name="Campbell M."/>
            <person name="Kronenberg Z."/>
            <person name="Feau N."/>
            <person name="Dhillon B."/>
            <person name="Hamelin R."/>
            <person name="Burleigh J."/>
            <person name="Smith J."/>
            <person name="Yandell M."/>
            <person name="Nelson C."/>
            <person name="Grigoriev I."/>
            <person name="Davis J."/>
        </authorList>
    </citation>
    <scope>NUCLEOTIDE SEQUENCE</scope>
    <source>
        <strain evidence="14">G11</strain>
    </source>
</reference>
<keyword evidence="5" id="KW-0808">Transferase</keyword>
<comment type="caution">
    <text evidence="14">The sequence shown here is derived from an EMBL/GenBank/DDBJ whole genome shotgun (WGS) entry which is preliminary data.</text>
</comment>
<dbReference type="InterPro" id="IPR017926">
    <property type="entry name" value="GATASE"/>
</dbReference>